<reference evidence="1 2" key="1">
    <citation type="submission" date="2024-01" db="EMBL/GenBank/DDBJ databases">
        <title>Genomic insights into the taxonomy and metabolism of the cyanobacterium Pannus brasiliensis CCIBt3594.</title>
        <authorList>
            <person name="Machado M."/>
            <person name="Botero N.B."/>
            <person name="Andreote A.P.D."/>
            <person name="Feitosa A.M.T."/>
            <person name="Popin R."/>
            <person name="Sivonen K."/>
            <person name="Fiore M.F."/>
        </authorList>
    </citation>
    <scope>NUCLEOTIDE SEQUENCE [LARGE SCALE GENOMIC DNA]</scope>
    <source>
        <strain evidence="1 2">CCIBt3594</strain>
    </source>
</reference>
<sequence length="119" mass="13917">MAKTDSLMDTNALPVVRRLVEIEVREQLNHIPSSYRKYLSGIDFQRLINSAIDRLPRSFRTLGEKYHDSETRRLRVKIAVEKALAEQLQELKLYYVPRTEVEGEDEIPTASFGELYFSR</sequence>
<comment type="caution">
    <text evidence="1">The sequence shown here is derived from an EMBL/GenBank/DDBJ whole genome shotgun (WGS) entry which is preliminary data.</text>
</comment>
<name>A0AAW9QQG7_9CHRO</name>
<gene>
    <name evidence="1" type="ORF">V0288_03900</name>
</gene>
<evidence type="ECO:0000313" key="2">
    <source>
        <dbReference type="Proteomes" id="UP001328733"/>
    </source>
</evidence>
<evidence type="ECO:0000313" key="1">
    <source>
        <dbReference type="EMBL" id="MEG3436252.1"/>
    </source>
</evidence>
<proteinExistence type="predicted"/>
<dbReference type="EMBL" id="JBAFSM010000005">
    <property type="protein sequence ID" value="MEG3436252.1"/>
    <property type="molecule type" value="Genomic_DNA"/>
</dbReference>
<dbReference type="AlphaFoldDB" id="A0AAW9QQG7"/>
<keyword evidence="2" id="KW-1185">Reference proteome</keyword>
<organism evidence="1 2">
    <name type="scientific">Pannus brasiliensis CCIBt3594</name>
    <dbReference type="NCBI Taxonomy" id="1427578"/>
    <lineage>
        <taxon>Bacteria</taxon>
        <taxon>Bacillati</taxon>
        <taxon>Cyanobacteriota</taxon>
        <taxon>Cyanophyceae</taxon>
        <taxon>Oscillatoriophycideae</taxon>
        <taxon>Chroococcales</taxon>
        <taxon>Microcystaceae</taxon>
        <taxon>Pannus</taxon>
    </lineage>
</organism>
<dbReference type="Proteomes" id="UP001328733">
    <property type="component" value="Unassembled WGS sequence"/>
</dbReference>
<accession>A0AAW9QQG7</accession>
<dbReference type="RefSeq" id="WP_332863707.1">
    <property type="nucleotide sequence ID" value="NZ_JBAFSM010000005.1"/>
</dbReference>
<protein>
    <submittedName>
        <fullName evidence="1">Uncharacterized protein</fullName>
    </submittedName>
</protein>